<keyword evidence="3" id="KW-0349">Heme</keyword>
<dbReference type="RefSeq" id="XP_009518322.1">
    <property type="nucleotide sequence ID" value="XM_009520027.1"/>
</dbReference>
<feature type="region of interest" description="Disordered" evidence="4">
    <location>
        <begin position="105"/>
        <end position="124"/>
    </location>
</feature>
<dbReference type="EMBL" id="JH159152">
    <property type="protein sequence ID" value="EGZ23034.1"/>
    <property type="molecule type" value="Genomic_DNA"/>
</dbReference>
<evidence type="ECO:0000256" key="2">
    <source>
        <dbReference type="ARBA" id="ARBA00023004"/>
    </source>
</evidence>
<evidence type="ECO:0000256" key="3">
    <source>
        <dbReference type="PROSITE-ProRule" id="PRU00433"/>
    </source>
</evidence>
<dbReference type="Gene3D" id="3.30.450.40">
    <property type="match status" value="1"/>
</dbReference>
<feature type="compositionally biased region" description="Acidic residues" evidence="4">
    <location>
        <begin position="471"/>
        <end position="488"/>
    </location>
</feature>
<feature type="region of interest" description="Disordered" evidence="4">
    <location>
        <begin position="468"/>
        <end position="488"/>
    </location>
</feature>
<feature type="domain" description="Cytochrome c" evidence="5">
    <location>
        <begin position="379"/>
        <end position="502"/>
    </location>
</feature>
<accession>G4YTB2</accession>
<dbReference type="SMR" id="G4YTB2"/>
<reference evidence="6 7" key="1">
    <citation type="journal article" date="2006" name="Science">
        <title>Phytophthora genome sequences uncover evolutionary origins and mechanisms of pathogenesis.</title>
        <authorList>
            <person name="Tyler B.M."/>
            <person name="Tripathy S."/>
            <person name="Zhang X."/>
            <person name="Dehal P."/>
            <person name="Jiang R.H."/>
            <person name="Aerts A."/>
            <person name="Arredondo F.D."/>
            <person name="Baxter L."/>
            <person name="Bensasson D."/>
            <person name="Beynon J.L."/>
            <person name="Chapman J."/>
            <person name="Damasceno C.M."/>
            <person name="Dorrance A.E."/>
            <person name="Dou D."/>
            <person name="Dickerman A.W."/>
            <person name="Dubchak I.L."/>
            <person name="Garbelotto M."/>
            <person name="Gijzen M."/>
            <person name="Gordon S.G."/>
            <person name="Govers F."/>
            <person name="Grunwald N.J."/>
            <person name="Huang W."/>
            <person name="Ivors K.L."/>
            <person name="Jones R.W."/>
            <person name="Kamoun S."/>
            <person name="Krampis K."/>
            <person name="Lamour K.H."/>
            <person name="Lee M.K."/>
            <person name="McDonald W.H."/>
            <person name="Medina M."/>
            <person name="Meijer H.J."/>
            <person name="Nordberg E.K."/>
            <person name="Maclean D.J."/>
            <person name="Ospina-Giraldo M.D."/>
            <person name="Morris P.F."/>
            <person name="Phuntumart V."/>
            <person name="Putnam N.H."/>
            <person name="Rash S."/>
            <person name="Rose J.K."/>
            <person name="Sakihama Y."/>
            <person name="Salamov A.A."/>
            <person name="Savidor A."/>
            <person name="Scheuring C.F."/>
            <person name="Smith B.M."/>
            <person name="Sobral B.W."/>
            <person name="Terry A."/>
            <person name="Torto-Alalibo T.A."/>
            <person name="Win J."/>
            <person name="Xu Z."/>
            <person name="Zhang H."/>
            <person name="Grigoriev I.V."/>
            <person name="Rokhsar D.S."/>
            <person name="Boore J.L."/>
        </authorList>
    </citation>
    <scope>NUCLEOTIDE SEQUENCE [LARGE SCALE GENOMIC DNA]</scope>
    <source>
        <strain evidence="6 7">P6497</strain>
    </source>
</reference>
<dbReference type="AlphaFoldDB" id="G4YTB2"/>
<dbReference type="GO" id="GO:0020037">
    <property type="term" value="F:heme binding"/>
    <property type="evidence" value="ECO:0007669"/>
    <property type="project" value="InterPro"/>
</dbReference>
<keyword evidence="1 3" id="KW-0479">Metal-binding</keyword>
<evidence type="ECO:0000256" key="1">
    <source>
        <dbReference type="ARBA" id="ARBA00022723"/>
    </source>
</evidence>
<dbReference type="InterPro" id="IPR003018">
    <property type="entry name" value="GAF"/>
</dbReference>
<dbReference type="InParanoid" id="G4YTB2"/>
<dbReference type="KEGG" id="psoj:PHYSODRAFT_481595"/>
<dbReference type="PANTHER" id="PTHR43102:SF2">
    <property type="entry name" value="GAF DOMAIN-CONTAINING PROTEIN"/>
    <property type="match status" value="1"/>
</dbReference>
<dbReference type="PANTHER" id="PTHR43102">
    <property type="entry name" value="SLR1143 PROTEIN"/>
    <property type="match status" value="1"/>
</dbReference>
<dbReference type="Pfam" id="PF01590">
    <property type="entry name" value="GAF"/>
    <property type="match status" value="1"/>
</dbReference>
<protein>
    <recommendedName>
        <fullName evidence="5">Cytochrome c domain-containing protein</fullName>
    </recommendedName>
</protein>
<proteinExistence type="predicted"/>
<keyword evidence="2 3" id="KW-0408">Iron</keyword>
<organism evidence="6 7">
    <name type="scientific">Phytophthora sojae (strain P6497)</name>
    <name type="common">Soybean stem and root rot agent</name>
    <name type="synonym">Phytophthora megasperma f. sp. glycines</name>
    <dbReference type="NCBI Taxonomy" id="1094619"/>
    <lineage>
        <taxon>Eukaryota</taxon>
        <taxon>Sar</taxon>
        <taxon>Stramenopiles</taxon>
        <taxon>Oomycota</taxon>
        <taxon>Peronosporomycetes</taxon>
        <taxon>Peronosporales</taxon>
        <taxon>Peronosporaceae</taxon>
        <taxon>Phytophthora</taxon>
    </lineage>
</organism>
<evidence type="ECO:0000313" key="7">
    <source>
        <dbReference type="Proteomes" id="UP000002640"/>
    </source>
</evidence>
<dbReference type="PROSITE" id="PS51007">
    <property type="entry name" value="CYTC"/>
    <property type="match status" value="1"/>
</dbReference>
<dbReference type="InterPro" id="IPR029016">
    <property type="entry name" value="GAF-like_dom_sf"/>
</dbReference>
<name>G4YTB2_PHYSP</name>
<evidence type="ECO:0000313" key="6">
    <source>
        <dbReference type="EMBL" id="EGZ23034.1"/>
    </source>
</evidence>
<dbReference type="GO" id="GO:0009055">
    <property type="term" value="F:electron transfer activity"/>
    <property type="evidence" value="ECO:0007669"/>
    <property type="project" value="InterPro"/>
</dbReference>
<dbReference type="SUPFAM" id="SSF55781">
    <property type="entry name" value="GAF domain-like"/>
    <property type="match status" value="1"/>
</dbReference>
<dbReference type="OMA" id="PREHTVC"/>
<gene>
    <name evidence="6" type="ORF">PHYSODRAFT_481595</name>
</gene>
<dbReference type="InterPro" id="IPR009056">
    <property type="entry name" value="Cyt_c-like_dom"/>
</dbReference>
<sequence length="743" mass="81067">MLDRARAAHNSVDFESLAAGPESSGPWQRVEGKDNFVVFKRPSSAEIKENKLPGLEVMCAGCLDASLEEVASVLRSNSEMEHSNTMEGLYAKNFIFGSLDREVPSLEEHQNQDDDSNADTSEQLSVKTSSFKRTTAFGRNEQWCFTDLFQRSIERDGFTVTQCALPPYEPTHGRVVAVNARVDQLYGLNAACLVNRLPESKGLRVVYNAWFEELLIVEGSVNGSDRSLYLGNSRRSSALSVTSSSSSNNVELSMASSDSRSSGLSEVSSTSSAAALYEAADGKAQLRRLLSLAHGMTKLPDLIRRRRFGLQVPADLENVQVANTRCPCCTHSLAPVNMSLSMAASAIAKRSFRSMKMDTRRCYLCGYLVCIDCWNAEYMESTVGRVVAIVVCTRCHAAVKACDYSEAFAPGQEDTRGPVKVVADEPENATASLLTDFLAASLANAPAGGSDRAAIVSLVRTLLQSESTGSESDEVYDDDSDYEEELSDEDISNNVAVVELGKYLGDADQYPELESCVFANSERRGYAIDLPDDPVAMVPPTLYPSHEDARLRLITKKGLLLLGTQLAPLDPAPDVSYDDVCNVQDLDLLCQLAVRASGCANAFVSIMGSEHLHILSSSNPAFCHATMPREHTVCQHTIMTPKPFIISHPEADVRFHELGAIKALSTRCYMGFPLNVAITDENETTEGEMAIGTLCCVDPSARSELTHSQYTTLTRLADTASRLIQLKGRQLLQQHRDLHAVVS</sequence>
<dbReference type="Proteomes" id="UP000002640">
    <property type="component" value="Unassembled WGS sequence"/>
</dbReference>
<evidence type="ECO:0000256" key="4">
    <source>
        <dbReference type="SAM" id="MobiDB-lite"/>
    </source>
</evidence>
<keyword evidence="7" id="KW-1185">Reference proteome</keyword>
<dbReference type="STRING" id="1094619.G4YTB2"/>
<dbReference type="GeneID" id="20655397"/>
<dbReference type="GO" id="GO:0046872">
    <property type="term" value="F:metal ion binding"/>
    <property type="evidence" value="ECO:0007669"/>
    <property type="project" value="UniProtKB-KW"/>
</dbReference>
<evidence type="ECO:0000259" key="5">
    <source>
        <dbReference type="PROSITE" id="PS51007"/>
    </source>
</evidence>